<keyword evidence="3" id="KW-1185">Reference proteome</keyword>
<proteinExistence type="predicted"/>
<evidence type="ECO:0000259" key="1">
    <source>
        <dbReference type="Pfam" id="PF06445"/>
    </source>
</evidence>
<sequence>MSKFDLVKEYRSYYTSERVPEIMEFGIANYLSIEGKGEPGGKVFIQKLKALYSLAYGIKRLCKERGNDFGVPKLEGLWWFDGERPAFEVPKSEWCWKLLIRMPEFVTGELMLSVQSEVASKKKNDLIREIAFKQFAEGKCIQIMHEGPYANESETIEKLMDFMVDNDLSVNGLHHEIYLSDPGKTEPSKMKTLIRYPVI</sequence>
<name>A0A317TBM2_9CHLB</name>
<dbReference type="InterPro" id="IPR011256">
    <property type="entry name" value="Reg_factor_effector_dom_sf"/>
</dbReference>
<dbReference type="Pfam" id="PF06445">
    <property type="entry name" value="GyrI-like"/>
    <property type="match status" value="1"/>
</dbReference>
<evidence type="ECO:0000313" key="2">
    <source>
        <dbReference type="EMBL" id="PWW83241.1"/>
    </source>
</evidence>
<dbReference type="OrthoDB" id="4772335at2"/>
<gene>
    <name evidence="2" type="ORF">CR164_01390</name>
</gene>
<dbReference type="SUPFAM" id="SSF55136">
    <property type="entry name" value="Probable bacterial effector-binding domain"/>
    <property type="match status" value="1"/>
</dbReference>
<dbReference type="Proteomes" id="UP000246278">
    <property type="component" value="Unassembled WGS sequence"/>
</dbReference>
<dbReference type="AlphaFoldDB" id="A0A317TBM2"/>
<reference evidence="3" key="1">
    <citation type="submission" date="2017-10" db="EMBL/GenBank/DDBJ databases">
        <authorList>
            <person name="Gaisin V.A."/>
            <person name="Rysina M.S."/>
            <person name="Grouzdev D.S."/>
        </authorList>
    </citation>
    <scope>NUCLEOTIDE SEQUENCE [LARGE SCALE GENOMIC DNA]</scope>
    <source>
        <strain evidence="3">V1</strain>
    </source>
</reference>
<protein>
    <recommendedName>
        <fullName evidence="1">GyrI-like small molecule binding domain-containing protein</fullName>
    </recommendedName>
</protein>
<comment type="caution">
    <text evidence="2">The sequence shown here is derived from an EMBL/GenBank/DDBJ whole genome shotgun (WGS) entry which is preliminary data.</text>
</comment>
<accession>A0A317TBM2</accession>
<dbReference type="InterPro" id="IPR008319">
    <property type="entry name" value="GyrI-like_CCH_Lin2189-like"/>
</dbReference>
<dbReference type="EMBL" id="PDNZ01000001">
    <property type="protein sequence ID" value="PWW83241.1"/>
    <property type="molecule type" value="Genomic_DNA"/>
</dbReference>
<evidence type="ECO:0000313" key="3">
    <source>
        <dbReference type="Proteomes" id="UP000246278"/>
    </source>
</evidence>
<dbReference type="InterPro" id="IPR029442">
    <property type="entry name" value="GyrI-like"/>
</dbReference>
<feature type="domain" description="GyrI-like small molecule binding" evidence="1">
    <location>
        <begin position="31"/>
        <end position="198"/>
    </location>
</feature>
<organism evidence="2 3">
    <name type="scientific">Prosthecochloris marina</name>
    <dbReference type="NCBI Taxonomy" id="2017681"/>
    <lineage>
        <taxon>Bacteria</taxon>
        <taxon>Pseudomonadati</taxon>
        <taxon>Chlorobiota</taxon>
        <taxon>Chlorobiia</taxon>
        <taxon>Chlorobiales</taxon>
        <taxon>Chlorobiaceae</taxon>
        <taxon>Prosthecochloris</taxon>
    </lineage>
</organism>
<dbReference type="PIRSF" id="PIRSF031644">
    <property type="entry name" value="UCP031644"/>
    <property type="match status" value="1"/>
</dbReference>
<dbReference type="Gene3D" id="3.20.80.10">
    <property type="entry name" value="Regulatory factor, effector binding domain"/>
    <property type="match status" value="1"/>
</dbReference>
<dbReference type="RefSeq" id="WP_110022121.1">
    <property type="nucleotide sequence ID" value="NZ_PDNZ01000001.1"/>
</dbReference>